<dbReference type="InterPro" id="IPR033900">
    <property type="entry name" value="Gram_neg_porin_domain"/>
</dbReference>
<protein>
    <submittedName>
        <fullName evidence="1">Porin</fullName>
    </submittedName>
</protein>
<proteinExistence type="predicted"/>
<dbReference type="InterPro" id="IPR023614">
    <property type="entry name" value="Porin_dom_sf"/>
</dbReference>
<evidence type="ECO:0000313" key="2">
    <source>
        <dbReference type="Proteomes" id="UP000594943"/>
    </source>
</evidence>
<dbReference type="GO" id="GO:0015288">
    <property type="term" value="F:porin activity"/>
    <property type="evidence" value="ECO:0007669"/>
    <property type="project" value="InterPro"/>
</dbReference>
<dbReference type="GO" id="GO:0016020">
    <property type="term" value="C:membrane"/>
    <property type="evidence" value="ECO:0007669"/>
    <property type="project" value="InterPro"/>
</dbReference>
<name>A0A7U4SUW7_9BURK</name>
<dbReference type="AlphaFoldDB" id="A0A7U4SUW7"/>
<dbReference type="EMBL" id="CP065687">
    <property type="protein sequence ID" value="QPS47813.1"/>
    <property type="molecule type" value="Genomic_DNA"/>
</dbReference>
<gene>
    <name evidence="1" type="ORF">I6G56_25920</name>
</gene>
<dbReference type="KEGG" id="bhg:I6G56_25920"/>
<dbReference type="SUPFAM" id="SSF56935">
    <property type="entry name" value="Porins"/>
    <property type="match status" value="1"/>
</dbReference>
<accession>A0A7U4SUW7</accession>
<accession>A0A7T2U8V8</accession>
<sequence length="173" mass="18989">MCERGYLTLPDTYRQIARLLVPELTRRGRYPVAGVPGSFREKLFGFAWSHTQLDYVDGSSRKFNNYDVNGRYQITPAATLIGVYTFTDGRASGLPGTGGQTLKPRWRQFTLGFDYALSKRPDIYLSGIYQLAAGDASTATSGGYRKIAAISNIGTASSTNRQAARVSGLRVKC</sequence>
<dbReference type="Gene3D" id="2.40.160.10">
    <property type="entry name" value="Porin"/>
    <property type="match status" value="1"/>
</dbReference>
<reference evidence="1 2" key="1">
    <citation type="submission" date="2020-12" db="EMBL/GenBank/DDBJ databases">
        <title>FDA dAtabase for Regulatory Grade micrObial Sequences (FDA-ARGOS): Supporting development and validation of Infectious Disease Dx tests.</title>
        <authorList>
            <person name="Nelson B."/>
            <person name="Plummer A."/>
            <person name="Tallon L."/>
            <person name="Sadzewicz L."/>
            <person name="Zhao X."/>
            <person name="Boylan J."/>
            <person name="Ott S."/>
            <person name="Bowen H."/>
            <person name="Vavikolanu K."/>
            <person name="Mehta A."/>
            <person name="Aluvathingal J."/>
            <person name="Nadendla S."/>
            <person name="Myers T."/>
            <person name="Yan Y."/>
            <person name="Sichtig H."/>
        </authorList>
    </citation>
    <scope>NUCLEOTIDE SEQUENCE [LARGE SCALE GENOMIC DNA]</scope>
    <source>
        <strain evidence="1 2">FDAARGOS_899</strain>
    </source>
</reference>
<dbReference type="CDD" id="cd00342">
    <property type="entry name" value="gram_neg_porins"/>
    <property type="match status" value="1"/>
</dbReference>
<evidence type="ECO:0000313" key="1">
    <source>
        <dbReference type="EMBL" id="QPS47813.1"/>
    </source>
</evidence>
<dbReference type="Proteomes" id="UP000594943">
    <property type="component" value="Chromosome 2"/>
</dbReference>
<organism evidence="1 2">
    <name type="scientific">Burkholderia humptydooensis</name>
    <dbReference type="NCBI Taxonomy" id="430531"/>
    <lineage>
        <taxon>Bacteria</taxon>
        <taxon>Pseudomonadati</taxon>
        <taxon>Pseudomonadota</taxon>
        <taxon>Betaproteobacteria</taxon>
        <taxon>Burkholderiales</taxon>
        <taxon>Burkholderiaceae</taxon>
        <taxon>Burkholderia</taxon>
        <taxon>pseudomallei group</taxon>
    </lineage>
</organism>